<dbReference type="SUPFAM" id="SSF81296">
    <property type="entry name" value="E set domains"/>
    <property type="match status" value="1"/>
</dbReference>
<dbReference type="SMART" id="SM00460">
    <property type="entry name" value="TGc"/>
    <property type="match status" value="1"/>
</dbReference>
<dbReference type="InterPro" id="IPR001102">
    <property type="entry name" value="Transglutaminase_N"/>
</dbReference>
<reference evidence="11" key="4">
    <citation type="submission" date="2025-09" db="UniProtKB">
        <authorList>
            <consortium name="Ensembl"/>
        </authorList>
    </citation>
    <scope>IDENTIFICATION</scope>
</reference>
<reference evidence="11" key="3">
    <citation type="submission" date="2025-08" db="UniProtKB">
        <authorList>
            <consortium name="Ensembl"/>
        </authorList>
    </citation>
    <scope>IDENTIFICATION</scope>
</reference>
<feature type="active site" evidence="8">
    <location>
        <position position="273"/>
    </location>
</feature>
<dbReference type="KEGG" id="els:105030549"/>
<dbReference type="GO" id="GO:0007399">
    <property type="term" value="P:nervous system development"/>
    <property type="evidence" value="ECO:0007669"/>
    <property type="project" value="UniProtKB-ARBA"/>
</dbReference>
<dbReference type="RefSeq" id="XP_010902763.2">
    <property type="nucleotide sequence ID" value="XM_010904461.3"/>
</dbReference>
<evidence type="ECO:0000256" key="2">
    <source>
        <dbReference type="ARBA" id="ARBA00005968"/>
    </source>
</evidence>
<dbReference type="InterPro" id="IPR036238">
    <property type="entry name" value="Transglutaminase_C_sf"/>
</dbReference>
<proteinExistence type="inferred from homology"/>
<keyword evidence="5" id="KW-0106">Calcium</keyword>
<dbReference type="FunFam" id="3.90.260.10:FF:000001">
    <property type="entry name" value="Protein-glutamine gamma-glutamyltransferase 2"/>
    <property type="match status" value="1"/>
</dbReference>
<dbReference type="OMA" id="DTFWETH"/>
<evidence type="ECO:0000256" key="1">
    <source>
        <dbReference type="ARBA" id="ARBA00001913"/>
    </source>
</evidence>
<dbReference type="AlphaFoldDB" id="A0A3P9A3I1"/>
<keyword evidence="12" id="KW-1185">Reference proteome</keyword>
<dbReference type="Gene3D" id="2.60.40.10">
    <property type="entry name" value="Immunoglobulins"/>
    <property type="match status" value="3"/>
</dbReference>
<dbReference type="GO" id="GO:0046872">
    <property type="term" value="F:metal ion binding"/>
    <property type="evidence" value="ECO:0007669"/>
    <property type="project" value="UniProtKB-KW"/>
</dbReference>
<dbReference type="GeneTree" id="ENSGT01050000244866"/>
<dbReference type="InterPro" id="IPR013783">
    <property type="entry name" value="Ig-like_fold"/>
</dbReference>
<dbReference type="FunCoup" id="A0A3P9A3I1">
    <property type="interactions" value="100"/>
</dbReference>
<evidence type="ECO:0000256" key="7">
    <source>
        <dbReference type="ARBA" id="ARBA00024222"/>
    </source>
</evidence>
<dbReference type="PIRSF" id="PIRSF000459">
    <property type="entry name" value="TGM_EBP42"/>
    <property type="match status" value="1"/>
</dbReference>
<dbReference type="GO" id="GO:0005739">
    <property type="term" value="C:mitochondrion"/>
    <property type="evidence" value="ECO:0007669"/>
    <property type="project" value="TreeGrafter"/>
</dbReference>
<organism evidence="11 12">
    <name type="scientific">Esox lucius</name>
    <name type="common">Northern pike</name>
    <dbReference type="NCBI Taxonomy" id="8010"/>
    <lineage>
        <taxon>Eukaryota</taxon>
        <taxon>Metazoa</taxon>
        <taxon>Chordata</taxon>
        <taxon>Craniata</taxon>
        <taxon>Vertebrata</taxon>
        <taxon>Euteleostomi</taxon>
        <taxon>Actinopterygii</taxon>
        <taxon>Neopterygii</taxon>
        <taxon>Teleostei</taxon>
        <taxon>Protacanthopterygii</taxon>
        <taxon>Esociformes</taxon>
        <taxon>Esocidae</taxon>
        <taxon>Esox</taxon>
    </lineage>
</organism>
<accession>A0A3P9A3I1</accession>
<dbReference type="InterPro" id="IPR038765">
    <property type="entry name" value="Papain-like_cys_pep_sf"/>
</dbReference>
<reference evidence="11" key="2">
    <citation type="submission" date="2020-02" db="EMBL/GenBank/DDBJ databases">
        <title>Esox lucius (northern pike) genome, fEsoLuc1, primary haplotype.</title>
        <authorList>
            <person name="Myers G."/>
            <person name="Karagic N."/>
            <person name="Meyer A."/>
            <person name="Pippel M."/>
            <person name="Reichard M."/>
            <person name="Winkler S."/>
            <person name="Tracey A."/>
            <person name="Sims Y."/>
            <person name="Howe K."/>
            <person name="Rhie A."/>
            <person name="Formenti G."/>
            <person name="Durbin R."/>
            <person name="Fedrigo O."/>
            <person name="Jarvis E.D."/>
        </authorList>
    </citation>
    <scope>NUCLEOTIDE SEQUENCE [LARGE SCALE GENOMIC DNA]</scope>
</reference>
<dbReference type="InterPro" id="IPR014756">
    <property type="entry name" value="Ig_E-set"/>
</dbReference>
<evidence type="ECO:0000256" key="3">
    <source>
        <dbReference type="ARBA" id="ARBA00022679"/>
    </source>
</evidence>
<dbReference type="Pfam" id="PF00868">
    <property type="entry name" value="Transglut_N"/>
    <property type="match status" value="1"/>
</dbReference>
<dbReference type="EC" id="2.3.2.13" evidence="7"/>
<dbReference type="PROSITE" id="PS00547">
    <property type="entry name" value="TRANSGLUTAMINASES"/>
    <property type="match status" value="1"/>
</dbReference>
<dbReference type="SUPFAM" id="SSF54001">
    <property type="entry name" value="Cysteine proteinases"/>
    <property type="match status" value="1"/>
</dbReference>
<comment type="cofactor">
    <cofactor evidence="1">
        <name>Ca(2+)</name>
        <dbReference type="ChEBI" id="CHEBI:29108"/>
    </cofactor>
</comment>
<dbReference type="GO" id="GO:0003810">
    <property type="term" value="F:protein-glutamine gamma-glutamyltransferase activity"/>
    <property type="evidence" value="ECO:0007669"/>
    <property type="project" value="UniProtKB-EC"/>
</dbReference>
<dbReference type="Gene3D" id="3.90.260.10">
    <property type="entry name" value="Transglutaminase-like"/>
    <property type="match status" value="1"/>
</dbReference>
<keyword evidence="3" id="KW-0808">Transferase</keyword>
<reference evidence="12" key="1">
    <citation type="journal article" date="2014" name="PLoS ONE">
        <title>The genome and linkage map of the northern pike (Esox lucius): conserved synteny revealed between the salmonid sister group and the Neoteleostei.</title>
        <authorList>
            <person name="Rondeau E.B."/>
            <person name="Minkley D.R."/>
            <person name="Leong J.S."/>
            <person name="Messmer A.M."/>
            <person name="Jantzen J.R."/>
            <person name="von Schalburg K.R."/>
            <person name="Lemon C."/>
            <person name="Bird N.H."/>
            <person name="Koop B.F."/>
        </authorList>
    </citation>
    <scope>NUCLEOTIDE SEQUENCE</scope>
</reference>
<evidence type="ECO:0000313" key="12">
    <source>
        <dbReference type="Proteomes" id="UP000265140"/>
    </source>
</evidence>
<dbReference type="STRING" id="8010.ENSELUP00000035311"/>
<dbReference type="InterPro" id="IPR002931">
    <property type="entry name" value="Transglutaminase-like"/>
</dbReference>
<protein>
    <recommendedName>
        <fullName evidence="7">protein-glutamine gamma-glutamyltransferase</fullName>
        <ecNumber evidence="7">2.3.2.13</ecNumber>
    </recommendedName>
</protein>
<dbReference type="Pfam" id="PF01841">
    <property type="entry name" value="Transglut_core"/>
    <property type="match status" value="1"/>
</dbReference>
<feature type="compositionally biased region" description="Polar residues" evidence="9">
    <location>
        <begin position="434"/>
        <end position="454"/>
    </location>
</feature>
<sequence>MDDLRIQYVNLELKDNEQSHHTKEYSSKTLVVRRGAPFRVTLLFKGRPFNNHKDTLIFKVLLGGELFVEFPVEASKPATTSGWSAYFSPACLNANSRSVFVCSPASSSVGLYTIHIHVCTQGAQHYTAGDLILLYNPWCREDAVYIPLEYKRQEYVKNDHGLLFMGTANHIVSKPWSFDQYEPGMLEICLRLLQISPKHAQNRQKDYLQRASPVYLSRVVSAMINCEDDRGVLKGNWNSDFLGGVPPSKWTGSADILKQWARSQFSPVKYGQCWVYAAVMCTVMRALGIPTRVVTNFNSAHDTNGNLVIEEYYTDTGKKLPKCNDSIWNFHVWVECWMTRPDLGTEFGGWQVLDPTPQEKSGGVFCCGPAPVQAIRQQRVDLPYDIPFVYAEVNADVHTFIVKQGRVLSVCVDKEKVGSLIVTKNIGSPKPENITANYKPTNGTMSTNKPTNARSNKGLSVSLSLLKVPVAGENIPFTVTVTNTENIPKVLREHVNAQTKMYNRNPSDTFWEDHKVIHLPPHKAMVIPHTICLDHNGCLAGGLLVNLAAVVEDMSTQQRILVSEEFNIATTQLSIKIADEDSIVEHQEQTALIVFCNPFPVHVSGELTVTGSGLIEGAVKSRIHLLTPGGVVETKVSFTPRMAGKKMLQAALAILDTPAIITGYRMVSVENS</sequence>
<keyword evidence="6" id="KW-0012">Acyltransferase</keyword>
<evidence type="ECO:0000256" key="5">
    <source>
        <dbReference type="ARBA" id="ARBA00022837"/>
    </source>
</evidence>
<dbReference type="OrthoDB" id="437511at2759"/>
<evidence type="ECO:0000256" key="4">
    <source>
        <dbReference type="ARBA" id="ARBA00022723"/>
    </source>
</evidence>
<feature type="region of interest" description="Disordered" evidence="9">
    <location>
        <begin position="432"/>
        <end position="454"/>
    </location>
</feature>
<evidence type="ECO:0000313" key="11">
    <source>
        <dbReference type="Ensembl" id="ENSELUP00000035311.2"/>
    </source>
</evidence>
<dbReference type="InterPro" id="IPR023608">
    <property type="entry name" value="Transglutaminase_animal"/>
</dbReference>
<evidence type="ECO:0000259" key="10">
    <source>
        <dbReference type="SMART" id="SM00460"/>
    </source>
</evidence>
<evidence type="ECO:0000256" key="9">
    <source>
        <dbReference type="SAM" id="MobiDB-lite"/>
    </source>
</evidence>
<dbReference type="PANTHER" id="PTHR11590:SF80">
    <property type="entry name" value="TRANSGLUTAMINASE 5,-LIKE"/>
    <property type="match status" value="1"/>
</dbReference>
<dbReference type="InterPro" id="IPR036985">
    <property type="entry name" value="Transglutaminase-like_sf"/>
</dbReference>
<dbReference type="Bgee" id="ENSELUG00000000519">
    <property type="expression patterns" value="Expressed in pharyngeal gill and 8 other cell types or tissues"/>
</dbReference>
<keyword evidence="4" id="KW-0479">Metal-binding</keyword>
<dbReference type="InterPro" id="IPR013808">
    <property type="entry name" value="Transglutaminase_AS"/>
</dbReference>
<name>A0A3P9A3I1_ESOLU</name>
<dbReference type="InParanoid" id="A0A3P9A3I1"/>
<dbReference type="Proteomes" id="UP000265140">
    <property type="component" value="Chromosome 17"/>
</dbReference>
<feature type="active site" evidence="8">
    <location>
        <position position="354"/>
    </location>
</feature>
<dbReference type="CTD" id="565984"/>
<comment type="similarity">
    <text evidence="2">Belongs to the transglutaminase superfamily. Transglutaminase family.</text>
</comment>
<evidence type="ECO:0000256" key="6">
    <source>
        <dbReference type="ARBA" id="ARBA00023315"/>
    </source>
</evidence>
<feature type="domain" description="Transglutaminase-like" evidence="10">
    <location>
        <begin position="265"/>
        <end position="357"/>
    </location>
</feature>
<evidence type="ECO:0000256" key="8">
    <source>
        <dbReference type="PIRSR" id="PIRSR000459-1"/>
    </source>
</evidence>
<dbReference type="SUPFAM" id="SSF49309">
    <property type="entry name" value="Transglutaminase, two C-terminal domains"/>
    <property type="match status" value="2"/>
</dbReference>
<dbReference type="Ensembl" id="ENSELUT00000022907.3">
    <property type="protein sequence ID" value="ENSELUP00000035311.2"/>
    <property type="gene ID" value="ENSELUG00000000519.3"/>
</dbReference>
<dbReference type="PANTHER" id="PTHR11590">
    <property type="entry name" value="PROTEIN-GLUTAMINE GAMMA-GLUTAMYLTRANSFERASE"/>
    <property type="match status" value="1"/>
</dbReference>
<dbReference type="GeneID" id="105030549"/>
<feature type="active site" evidence="8">
    <location>
        <position position="331"/>
    </location>
</feature>
<dbReference type="InterPro" id="IPR050779">
    <property type="entry name" value="Transglutaminase"/>
</dbReference>